<evidence type="ECO:0000256" key="4">
    <source>
        <dbReference type="SAM" id="MobiDB-lite"/>
    </source>
</evidence>
<feature type="binding site" evidence="2">
    <location>
        <position position="131"/>
    </location>
    <ligand>
        <name>substrate</name>
    </ligand>
</feature>
<evidence type="ECO:0000256" key="1">
    <source>
        <dbReference type="PIRSR" id="PIRSR001100-1"/>
    </source>
</evidence>
<feature type="binding site" evidence="2">
    <location>
        <position position="277"/>
    </location>
    <ligand>
        <name>substrate</name>
    </ligand>
</feature>
<keyword evidence="3 6" id="KW-0326">Glycosidase</keyword>
<organism evidence="6 7">
    <name type="scientific">Mycobacterium bovis (strain BCG / Pasteur 1173P2)</name>
    <dbReference type="NCBI Taxonomy" id="410289"/>
    <lineage>
        <taxon>Bacteria</taxon>
        <taxon>Bacillati</taxon>
        <taxon>Actinomycetota</taxon>
        <taxon>Actinomycetes</taxon>
        <taxon>Mycobacteriales</taxon>
        <taxon>Mycobacteriaceae</taxon>
        <taxon>Mycobacterium</taxon>
        <taxon>Mycobacterium tuberculosis complex</taxon>
    </lineage>
</organism>
<dbReference type="Gene3D" id="3.20.20.40">
    <property type="entry name" value="1, 4-beta cellobiohydrolase"/>
    <property type="match status" value="1"/>
</dbReference>
<dbReference type="PIRSF" id="PIRSF001100">
    <property type="entry name" value="Beta_cellobiohydrolase"/>
    <property type="match status" value="1"/>
</dbReference>
<keyword evidence="3" id="KW-0119">Carbohydrate metabolism</keyword>
<feature type="transmembrane region" description="Helical" evidence="5">
    <location>
        <begin position="54"/>
        <end position="74"/>
    </location>
</feature>
<dbReference type="PANTHER" id="PTHR34876:SF4">
    <property type="entry name" value="1,4-BETA-D-GLUCAN CELLOBIOHYDROLASE C-RELATED"/>
    <property type="match status" value="1"/>
</dbReference>
<comment type="similarity">
    <text evidence="3">Belongs to the glycosyl hydrolase family 6.</text>
</comment>
<keyword evidence="5" id="KW-1133">Transmembrane helix</keyword>
<keyword evidence="3 6" id="KW-0378">Hydrolase</keyword>
<keyword evidence="3" id="KW-0136">Cellulose degradation</keyword>
<reference evidence="6 7" key="1">
    <citation type="journal article" date="2007" name="Proc. Natl. Acad. Sci. U.S.A.">
        <title>Genome plasticity of BCG and impact on vaccine efficacy.</title>
        <authorList>
            <person name="Brosch R."/>
            <person name="Gordon S.V."/>
            <person name="Garnier T."/>
            <person name="Eiglmeier K."/>
            <person name="Frigui W."/>
            <person name="Valenti P."/>
            <person name="Dos Santos S."/>
            <person name="Duthoy S."/>
            <person name="Lacroix C."/>
            <person name="Garcia-Pelayo C."/>
            <person name="Inwald J.K."/>
            <person name="Golby P."/>
            <person name="Garcia J.N."/>
            <person name="Hewinson R.G."/>
            <person name="Behr M.A."/>
            <person name="Quail M.A."/>
            <person name="Churcher C."/>
            <person name="Barrell B.G."/>
            <person name="Parkhill J."/>
            <person name="Cole S.T."/>
        </authorList>
    </citation>
    <scope>NUCLEOTIDE SEQUENCE [LARGE SCALE GENOMIC DNA]</scope>
    <source>
        <strain evidence="7">BCG / Pasteur 1173P2</strain>
    </source>
</reference>
<evidence type="ECO:0000313" key="7">
    <source>
        <dbReference type="Proteomes" id="UP000001472"/>
    </source>
</evidence>
<dbReference type="InterPro" id="IPR016288">
    <property type="entry name" value="Beta_cellobiohydrolase"/>
</dbReference>
<feature type="binding site" evidence="2">
    <location>
        <position position="347"/>
    </location>
    <ligand>
        <name>substrate</name>
    </ligand>
</feature>
<proteinExistence type="inferred from homology"/>
<dbReference type="GO" id="GO:0004553">
    <property type="term" value="F:hydrolase activity, hydrolyzing O-glycosyl compounds"/>
    <property type="evidence" value="ECO:0007669"/>
    <property type="project" value="InterPro"/>
</dbReference>
<dbReference type="EC" id="3.2.1.-" evidence="3"/>
<evidence type="ECO:0000313" key="6">
    <source>
        <dbReference type="EMBL" id="CAL70077.1"/>
    </source>
</evidence>
<dbReference type="InterPro" id="IPR036434">
    <property type="entry name" value="Beta_cellobiohydrolase_sf"/>
</dbReference>
<dbReference type="PANTHER" id="PTHR34876">
    <property type="match status" value="1"/>
</dbReference>
<accession>A0A0H3M9N6</accession>
<protein>
    <recommendedName>
        <fullName evidence="3">Glucanase</fullName>
        <ecNumber evidence="3">3.2.1.-</ecNumber>
    </recommendedName>
</protein>
<dbReference type="HOGENOM" id="CLU_015488_2_2_11"/>
<dbReference type="KEGG" id="mbb:BCG_0093"/>
<feature type="binding site" evidence="2">
    <location>
        <position position="250"/>
    </location>
    <ligand>
        <name>substrate</name>
    </ligand>
</feature>
<dbReference type="Pfam" id="PF01341">
    <property type="entry name" value="Glyco_hydro_6"/>
    <property type="match status" value="1"/>
</dbReference>
<feature type="active site" description="Proton donor" evidence="1">
    <location>
        <position position="206"/>
    </location>
</feature>
<feature type="binding site" evidence="2">
    <location>
        <position position="351"/>
    </location>
    <ligand>
        <name>substrate</name>
    </ligand>
</feature>
<keyword evidence="5" id="KW-0812">Transmembrane</keyword>
<sequence>MTRRTGQRWRGTLPGRRPWTRPAPATCRRHLAFVELRHYFARVMSSAIGSVARWIVPLLGVAAVASIGVIAAPVRVVRAPALILVDAANPLAGKPFYVDPASAAMVAARNANPPNAELTSVANTPQSYWLDQAFPPATVGGTVARYTGAAQAAGAMPVLTLYGIPHRDCGSYASGGFATGTDYRGWIDAVASGLGSSPATIIVEPDALAMADCLSPDQRQERFDLVRYAVDTLTRDPAAAVYVDAGHSRWLSAEAMAARLNDVGVGRARGFSLNVSNFYTTDEEIGYGEAISGLTNGSHYVIDTSRNGAGPAPDAPLNWCNPSGRALGAPPTTATAGAHADAYLWIKRPGESDGTCGRGEPQAGRFVSQYAIDLAHNAGQ</sequence>
<dbReference type="AlphaFoldDB" id="A0A0H3M9N6"/>
<gene>
    <name evidence="6" type="primary">celA1</name>
    <name evidence="6" type="ordered locus">BCG_0093</name>
</gene>
<dbReference type="Proteomes" id="UP000001472">
    <property type="component" value="Chromosome"/>
</dbReference>
<dbReference type="SUPFAM" id="SSF51989">
    <property type="entry name" value="Glycosyl hydrolases family 6, cellulases"/>
    <property type="match status" value="1"/>
</dbReference>
<feature type="binding site" evidence="2">
    <location>
        <position position="319"/>
    </location>
    <ligand>
        <name>substrate</name>
    </ligand>
</feature>
<keyword evidence="5" id="KW-0472">Membrane</keyword>
<dbReference type="RefSeq" id="WP_011799069.1">
    <property type="nucleotide sequence ID" value="NC_008769.1"/>
</dbReference>
<dbReference type="FunFam" id="3.20.20.40:FF:000004">
    <property type="entry name" value="Glucanase"/>
    <property type="match status" value="1"/>
</dbReference>
<feature type="binding site" evidence="2">
    <location>
        <position position="129"/>
    </location>
    <ligand>
        <name>substrate</name>
    </ligand>
</feature>
<evidence type="ECO:0000256" key="5">
    <source>
        <dbReference type="SAM" id="Phobius"/>
    </source>
</evidence>
<dbReference type="GO" id="GO:0030245">
    <property type="term" value="P:cellulose catabolic process"/>
    <property type="evidence" value="ECO:0007669"/>
    <property type="project" value="UniProtKB-KW"/>
</dbReference>
<dbReference type="EMBL" id="AM408590">
    <property type="protein sequence ID" value="CAL70077.1"/>
    <property type="molecule type" value="Genomic_DNA"/>
</dbReference>
<name>A0A0H3M9N6_MYCBP</name>
<evidence type="ECO:0000256" key="3">
    <source>
        <dbReference type="RuleBase" id="RU361186"/>
    </source>
</evidence>
<feature type="binding site" evidence="2">
    <location>
        <position position="247"/>
    </location>
    <ligand>
        <name>substrate</name>
    </ligand>
</feature>
<feature type="region of interest" description="Disordered" evidence="4">
    <location>
        <begin position="1"/>
        <end position="21"/>
    </location>
</feature>
<dbReference type="SMR" id="A0A0H3M9N6"/>
<evidence type="ECO:0000256" key="2">
    <source>
        <dbReference type="PIRSR" id="PIRSR001100-2"/>
    </source>
</evidence>
<dbReference type="PRINTS" id="PR00733">
    <property type="entry name" value="GLHYDRLASE6"/>
</dbReference>
<keyword evidence="3" id="KW-0624">Polysaccharide degradation</keyword>
<feature type="active site" description="Proton acceptor" evidence="1">
    <location>
        <position position="353"/>
    </location>
</feature>